<name>A0A8X6UJ74_NEPPI</name>
<dbReference type="EMBL" id="BMAW01084529">
    <property type="protein sequence ID" value="GFU39158.1"/>
    <property type="molecule type" value="Genomic_DNA"/>
</dbReference>
<accession>A0A8X6UJ74</accession>
<organism evidence="1 2">
    <name type="scientific">Nephila pilipes</name>
    <name type="common">Giant wood spider</name>
    <name type="synonym">Nephila maculata</name>
    <dbReference type="NCBI Taxonomy" id="299642"/>
    <lineage>
        <taxon>Eukaryota</taxon>
        <taxon>Metazoa</taxon>
        <taxon>Ecdysozoa</taxon>
        <taxon>Arthropoda</taxon>
        <taxon>Chelicerata</taxon>
        <taxon>Arachnida</taxon>
        <taxon>Araneae</taxon>
        <taxon>Araneomorphae</taxon>
        <taxon>Entelegynae</taxon>
        <taxon>Araneoidea</taxon>
        <taxon>Nephilidae</taxon>
        <taxon>Nephila</taxon>
    </lineage>
</organism>
<gene>
    <name evidence="1" type="ORF">NPIL_236861</name>
</gene>
<evidence type="ECO:0000313" key="1">
    <source>
        <dbReference type="EMBL" id="GFU39158.1"/>
    </source>
</evidence>
<protein>
    <submittedName>
        <fullName evidence="1">Uncharacterized protein</fullName>
    </submittedName>
</protein>
<comment type="caution">
    <text evidence="1">The sequence shown here is derived from an EMBL/GenBank/DDBJ whole genome shotgun (WGS) entry which is preliminary data.</text>
</comment>
<dbReference type="OrthoDB" id="6434956at2759"/>
<dbReference type="Proteomes" id="UP000887013">
    <property type="component" value="Unassembled WGS sequence"/>
</dbReference>
<keyword evidence="2" id="KW-1185">Reference proteome</keyword>
<dbReference type="AlphaFoldDB" id="A0A8X6UJ74"/>
<proteinExistence type="predicted"/>
<reference evidence="1" key="1">
    <citation type="submission" date="2020-08" db="EMBL/GenBank/DDBJ databases">
        <title>Multicomponent nature underlies the extraordinary mechanical properties of spider dragline silk.</title>
        <authorList>
            <person name="Kono N."/>
            <person name="Nakamura H."/>
            <person name="Mori M."/>
            <person name="Yoshida Y."/>
            <person name="Ohtoshi R."/>
            <person name="Malay A.D."/>
            <person name="Moran D.A.P."/>
            <person name="Tomita M."/>
            <person name="Numata K."/>
            <person name="Arakawa K."/>
        </authorList>
    </citation>
    <scope>NUCLEOTIDE SEQUENCE</scope>
</reference>
<sequence>MENYSRRKNESSGIPLGEDIVIQLLSKIADPSRPEFRFDNFLRSYNLFNKLADTRIRSTASWKIYKDIHGKNSMPQLEFRRDITMNMLCSKPKLISQPGPKIFVSTEIRKTDNPFLKSASQG</sequence>
<evidence type="ECO:0000313" key="2">
    <source>
        <dbReference type="Proteomes" id="UP000887013"/>
    </source>
</evidence>